<keyword evidence="5 9" id="KW-0653">Protein transport</keyword>
<proteinExistence type="inferred from homology"/>
<organism evidence="10 11">
    <name type="scientific">Mucilaginibacter jinjuensis</name>
    <dbReference type="NCBI Taxonomy" id="1176721"/>
    <lineage>
        <taxon>Bacteria</taxon>
        <taxon>Pseudomonadati</taxon>
        <taxon>Bacteroidota</taxon>
        <taxon>Sphingobacteriia</taxon>
        <taxon>Sphingobacteriales</taxon>
        <taxon>Sphingobacteriaceae</taxon>
        <taxon>Mucilaginibacter</taxon>
    </lineage>
</organism>
<evidence type="ECO:0000256" key="8">
    <source>
        <dbReference type="ARBA" id="ARBA00023136"/>
    </source>
</evidence>
<evidence type="ECO:0000256" key="7">
    <source>
        <dbReference type="ARBA" id="ARBA00023010"/>
    </source>
</evidence>
<keyword evidence="3 9" id="KW-1003">Cell membrane</keyword>
<keyword evidence="6 9" id="KW-1133">Transmembrane helix</keyword>
<keyword evidence="4 9" id="KW-0812">Transmembrane</keyword>
<comment type="similarity">
    <text evidence="9">Belongs to the TatA/E family.</text>
</comment>
<gene>
    <name evidence="9" type="primary">tatA</name>
    <name evidence="10" type="ORF">PQO05_02685</name>
</gene>
<dbReference type="Gene3D" id="1.20.5.3310">
    <property type="match status" value="1"/>
</dbReference>
<protein>
    <recommendedName>
        <fullName evidence="9">Sec-independent protein translocase protein TatA</fullName>
    </recommendedName>
</protein>
<dbReference type="PANTHER" id="PTHR42982:SF1">
    <property type="entry name" value="SEC-INDEPENDENT PROTEIN TRANSLOCASE PROTEIN TATA"/>
    <property type="match status" value="1"/>
</dbReference>
<dbReference type="Proteomes" id="UP001216139">
    <property type="component" value="Chromosome"/>
</dbReference>
<evidence type="ECO:0000256" key="2">
    <source>
        <dbReference type="ARBA" id="ARBA00022448"/>
    </source>
</evidence>
<dbReference type="PANTHER" id="PTHR42982">
    <property type="entry name" value="SEC-INDEPENDENT PROTEIN TRANSLOCASE PROTEIN TATA"/>
    <property type="match status" value="1"/>
</dbReference>
<dbReference type="RefSeq" id="WP_273631111.1">
    <property type="nucleotide sequence ID" value="NZ_CP117167.1"/>
</dbReference>
<evidence type="ECO:0000313" key="10">
    <source>
        <dbReference type="EMBL" id="WCT12839.1"/>
    </source>
</evidence>
<dbReference type="HAMAP" id="MF_00236">
    <property type="entry name" value="TatA_E"/>
    <property type="match status" value="1"/>
</dbReference>
<reference evidence="10 11" key="1">
    <citation type="submission" date="2023-02" db="EMBL/GenBank/DDBJ databases">
        <title>Genome sequence of Mucilaginibacter jinjuensis strain KACC 16571.</title>
        <authorList>
            <person name="Kim S."/>
            <person name="Heo J."/>
            <person name="Kwon S.-W."/>
        </authorList>
    </citation>
    <scope>NUCLEOTIDE SEQUENCE [LARGE SCALE GENOMIC DNA]</scope>
    <source>
        <strain evidence="10 11">KACC 16571</strain>
    </source>
</reference>
<evidence type="ECO:0000256" key="5">
    <source>
        <dbReference type="ARBA" id="ARBA00022927"/>
    </source>
</evidence>
<evidence type="ECO:0000256" key="4">
    <source>
        <dbReference type="ARBA" id="ARBA00022692"/>
    </source>
</evidence>
<evidence type="ECO:0000256" key="3">
    <source>
        <dbReference type="ARBA" id="ARBA00022475"/>
    </source>
</evidence>
<sequence length="171" mass="18621">MLHPVFLFLNIGTPEMILIMFVALLLFGGEKLPQIAKGLGKGIRDFKDASEGVKREIHNQINNFEEKNEAVVAPEPDKDLPVVANTVALSDPFAPPAVAEHHEAPALEEHHENAIPTINQHNDIAPAGESHADLSHLATPVHTEVTHVAENHITLSHVSEEPGTNTEEKKS</sequence>
<dbReference type="InterPro" id="IPR006312">
    <property type="entry name" value="TatA/E"/>
</dbReference>
<comment type="subcellular location">
    <subcellularLocation>
        <location evidence="1 9">Cell membrane</location>
        <topology evidence="1 9">Single-pass membrane protein</topology>
    </subcellularLocation>
</comment>
<keyword evidence="8 9" id="KW-0472">Membrane</keyword>
<dbReference type="EMBL" id="CP117167">
    <property type="protein sequence ID" value="WCT12839.1"/>
    <property type="molecule type" value="Genomic_DNA"/>
</dbReference>
<evidence type="ECO:0000256" key="9">
    <source>
        <dbReference type="HAMAP-Rule" id="MF_00236"/>
    </source>
</evidence>
<comment type="function">
    <text evidence="9">Part of the twin-arginine translocation (Tat) system that transports large folded proteins containing a characteristic twin-arginine motif in their signal peptide across membranes. TatA could form the protein-conducting channel of the Tat system.</text>
</comment>
<evidence type="ECO:0000313" key="11">
    <source>
        <dbReference type="Proteomes" id="UP001216139"/>
    </source>
</evidence>
<name>A0ABY7T8N3_9SPHI</name>
<dbReference type="InterPro" id="IPR003369">
    <property type="entry name" value="TatA/B/E"/>
</dbReference>
<keyword evidence="11" id="KW-1185">Reference proteome</keyword>
<dbReference type="Pfam" id="PF02416">
    <property type="entry name" value="TatA_B_E"/>
    <property type="match status" value="1"/>
</dbReference>
<accession>A0ABY7T8N3</accession>
<feature type="transmembrane region" description="Helical" evidence="9">
    <location>
        <begin position="6"/>
        <end position="27"/>
    </location>
</feature>
<evidence type="ECO:0000256" key="6">
    <source>
        <dbReference type="ARBA" id="ARBA00022989"/>
    </source>
</evidence>
<dbReference type="PRINTS" id="PR01506">
    <property type="entry name" value="TATBPROTEIN"/>
</dbReference>
<keyword evidence="7 9" id="KW-0811">Translocation</keyword>
<evidence type="ECO:0000256" key="1">
    <source>
        <dbReference type="ARBA" id="ARBA00004162"/>
    </source>
</evidence>
<comment type="subunit">
    <text evidence="9">Forms a complex with TatC.</text>
</comment>
<keyword evidence="2 9" id="KW-0813">Transport</keyword>